<dbReference type="CDD" id="cd00586">
    <property type="entry name" value="4HBT"/>
    <property type="match status" value="1"/>
</dbReference>
<keyword evidence="3" id="KW-0472">Membrane</keyword>
<dbReference type="OMA" id="THGWREE"/>
<dbReference type="EMBL" id="KB468135">
    <property type="protein sequence ID" value="PCH42824.1"/>
    <property type="molecule type" value="Genomic_DNA"/>
</dbReference>
<comment type="similarity">
    <text evidence="1">Belongs to the lcsJ thioesterase family.</text>
</comment>
<dbReference type="Proteomes" id="UP000218811">
    <property type="component" value="Unassembled WGS sequence"/>
</dbReference>
<keyword evidence="3" id="KW-0812">Transmembrane</keyword>
<keyword evidence="5" id="KW-1185">Reference proteome</keyword>
<accession>A0A2H3K1C9</accession>
<gene>
    <name evidence="4" type="ORF">WOLCODRAFT_138078</name>
</gene>
<proteinExistence type="inferred from homology"/>
<evidence type="ECO:0000313" key="5">
    <source>
        <dbReference type="Proteomes" id="UP000218811"/>
    </source>
</evidence>
<dbReference type="InterPro" id="IPR029069">
    <property type="entry name" value="HotDog_dom_sf"/>
</dbReference>
<evidence type="ECO:0000256" key="1">
    <source>
        <dbReference type="ARBA" id="ARBA00038476"/>
    </source>
</evidence>
<feature type="transmembrane region" description="Helical" evidence="3">
    <location>
        <begin position="21"/>
        <end position="38"/>
    </location>
</feature>
<dbReference type="Gene3D" id="3.10.129.10">
    <property type="entry name" value="Hotdog Thioesterase"/>
    <property type="match status" value="1"/>
</dbReference>
<dbReference type="PANTHER" id="PTHR12475">
    <property type="match status" value="1"/>
</dbReference>
<protein>
    <recommendedName>
        <fullName evidence="6">Thioesterase/thiol ester dehydrase-isomerase</fullName>
    </recommendedName>
</protein>
<sequence>MAPIADKLAVIPAMRYPVTAAGVRFIKFLALLLFLVNIRSWPLAWHIRVFHPATVLRFRFLLLRLSLIFKPRNVRQRIRAQWLGALSPVGQNPLDLVETWKGWASPDDCDFNLHLSNSCYAKNLDSARLQHALKCFPTLFRAGGWMALGGTHYNFLREIPILARYQVRLSIGSWDNKWIYIVARYVSHSKKKRTTAASASNPSARLLSAPPTKPTHRAAMSSISSIASIASEPDFDGQFLGGPGAAPYPVVHTPGTPESQPEDTPAPRDGPPTPTSPTFPNADSAPLLAEKLHEHANGHAHRRAPAPAHVEPDGATLHCVAVSKLCFKIGRITVPPALVLASEGLCAGPGVYGGDARKAFSHAAPPPFWHHVERLRGDGVDLRALRAFFAGGWRAVPPEERWWEEALGGELEERRAAGMEALGALKRSMEGVQRM</sequence>
<dbReference type="OrthoDB" id="265761at2759"/>
<feature type="compositionally biased region" description="Pro residues" evidence="2">
    <location>
        <begin position="268"/>
        <end position="277"/>
    </location>
</feature>
<evidence type="ECO:0008006" key="6">
    <source>
        <dbReference type="Google" id="ProtNLM"/>
    </source>
</evidence>
<reference evidence="4 5" key="1">
    <citation type="journal article" date="2012" name="Science">
        <title>The Paleozoic origin of enzymatic lignin decomposition reconstructed from 31 fungal genomes.</title>
        <authorList>
            <person name="Floudas D."/>
            <person name="Binder M."/>
            <person name="Riley R."/>
            <person name="Barry K."/>
            <person name="Blanchette R.A."/>
            <person name="Henrissat B."/>
            <person name="Martinez A.T."/>
            <person name="Otillar R."/>
            <person name="Spatafora J.W."/>
            <person name="Yadav J.S."/>
            <person name="Aerts A."/>
            <person name="Benoit I."/>
            <person name="Boyd A."/>
            <person name="Carlson A."/>
            <person name="Copeland A."/>
            <person name="Coutinho P.M."/>
            <person name="de Vries R.P."/>
            <person name="Ferreira P."/>
            <person name="Findley K."/>
            <person name="Foster B."/>
            <person name="Gaskell J."/>
            <person name="Glotzer D."/>
            <person name="Gorecki P."/>
            <person name="Heitman J."/>
            <person name="Hesse C."/>
            <person name="Hori C."/>
            <person name="Igarashi K."/>
            <person name="Jurgens J.A."/>
            <person name="Kallen N."/>
            <person name="Kersten P."/>
            <person name="Kohler A."/>
            <person name="Kuees U."/>
            <person name="Kumar T.K.A."/>
            <person name="Kuo A."/>
            <person name="LaButti K."/>
            <person name="Larrondo L.F."/>
            <person name="Lindquist E."/>
            <person name="Ling A."/>
            <person name="Lombard V."/>
            <person name="Lucas S."/>
            <person name="Lundell T."/>
            <person name="Martin R."/>
            <person name="McLaughlin D.J."/>
            <person name="Morgenstern I."/>
            <person name="Morin E."/>
            <person name="Murat C."/>
            <person name="Nagy L.G."/>
            <person name="Nolan M."/>
            <person name="Ohm R.A."/>
            <person name="Patyshakuliyeva A."/>
            <person name="Rokas A."/>
            <person name="Ruiz-Duenas F.J."/>
            <person name="Sabat G."/>
            <person name="Salamov A."/>
            <person name="Samejima M."/>
            <person name="Schmutz J."/>
            <person name="Slot J.C."/>
            <person name="St John F."/>
            <person name="Stenlid J."/>
            <person name="Sun H."/>
            <person name="Sun S."/>
            <person name="Syed K."/>
            <person name="Tsang A."/>
            <person name="Wiebenga A."/>
            <person name="Young D."/>
            <person name="Pisabarro A."/>
            <person name="Eastwood D.C."/>
            <person name="Martin F."/>
            <person name="Cullen D."/>
            <person name="Grigoriev I.V."/>
            <person name="Hibbett D.S."/>
        </authorList>
    </citation>
    <scope>NUCLEOTIDE SEQUENCE [LARGE SCALE GENOMIC DNA]</scope>
    <source>
        <strain evidence="4 5">MD-104</strain>
    </source>
</reference>
<keyword evidence="3" id="KW-1133">Transmembrane helix</keyword>
<evidence type="ECO:0000313" key="4">
    <source>
        <dbReference type="EMBL" id="PCH42824.1"/>
    </source>
</evidence>
<dbReference type="SUPFAM" id="SSF54637">
    <property type="entry name" value="Thioesterase/thiol ester dehydrase-isomerase"/>
    <property type="match status" value="1"/>
</dbReference>
<name>A0A2H3K1C9_WOLCO</name>
<feature type="region of interest" description="Disordered" evidence="2">
    <location>
        <begin position="192"/>
        <end position="220"/>
    </location>
</feature>
<organism evidence="4 5">
    <name type="scientific">Wolfiporia cocos (strain MD-104)</name>
    <name type="common">Brown rot fungus</name>
    <dbReference type="NCBI Taxonomy" id="742152"/>
    <lineage>
        <taxon>Eukaryota</taxon>
        <taxon>Fungi</taxon>
        <taxon>Dikarya</taxon>
        <taxon>Basidiomycota</taxon>
        <taxon>Agaricomycotina</taxon>
        <taxon>Agaricomycetes</taxon>
        <taxon>Polyporales</taxon>
        <taxon>Phaeolaceae</taxon>
        <taxon>Wolfiporia</taxon>
    </lineage>
</organism>
<dbReference type="InterPro" id="IPR051490">
    <property type="entry name" value="THEM6_lcsJ_thioesterase"/>
</dbReference>
<feature type="region of interest" description="Disordered" evidence="2">
    <location>
        <begin position="246"/>
        <end position="283"/>
    </location>
</feature>
<dbReference type="AlphaFoldDB" id="A0A2H3K1C9"/>
<evidence type="ECO:0000256" key="3">
    <source>
        <dbReference type="SAM" id="Phobius"/>
    </source>
</evidence>
<evidence type="ECO:0000256" key="2">
    <source>
        <dbReference type="SAM" id="MobiDB-lite"/>
    </source>
</evidence>
<dbReference type="Pfam" id="PF13279">
    <property type="entry name" value="4HBT_2"/>
    <property type="match status" value="1"/>
</dbReference>
<dbReference type="PANTHER" id="PTHR12475:SF4">
    <property type="entry name" value="PROTEIN THEM6"/>
    <property type="match status" value="1"/>
</dbReference>